<dbReference type="HOGENOM" id="CLU_193734_0_0_3"/>
<proteinExistence type="predicted"/>
<organism evidence="1 2">
    <name type="scientific">Stanieria cyanosphaera (strain ATCC 29371 / PCC 7437)</name>
    <dbReference type="NCBI Taxonomy" id="111780"/>
    <lineage>
        <taxon>Bacteria</taxon>
        <taxon>Bacillati</taxon>
        <taxon>Cyanobacteriota</taxon>
        <taxon>Cyanophyceae</taxon>
        <taxon>Pleurocapsales</taxon>
        <taxon>Dermocarpellaceae</taxon>
        <taxon>Stanieria</taxon>
    </lineage>
</organism>
<evidence type="ECO:0000313" key="1">
    <source>
        <dbReference type="EMBL" id="AFZ37823.1"/>
    </source>
</evidence>
<gene>
    <name evidence="1" type="ordered locus">Sta7437_4354</name>
</gene>
<protein>
    <submittedName>
        <fullName evidence="1">Uncharacterized protein</fullName>
    </submittedName>
</protein>
<dbReference type="KEGG" id="scs:Sta7437_4354"/>
<dbReference type="OrthoDB" id="565210at2"/>
<dbReference type="eggNOG" id="ENOG5033EAZ">
    <property type="taxonomic scope" value="Bacteria"/>
</dbReference>
<dbReference type="AlphaFoldDB" id="K9XZ76"/>
<evidence type="ECO:0000313" key="2">
    <source>
        <dbReference type="Proteomes" id="UP000010473"/>
    </source>
</evidence>
<reference evidence="2" key="1">
    <citation type="journal article" date="2013" name="Proc. Natl. Acad. Sci. U.S.A.">
        <title>Improving the coverage of the cyanobacterial phylum using diversity-driven genome sequencing.</title>
        <authorList>
            <person name="Shih P.M."/>
            <person name="Wu D."/>
            <person name="Latifi A."/>
            <person name="Axen S.D."/>
            <person name="Fewer D.P."/>
            <person name="Talla E."/>
            <person name="Calteau A."/>
            <person name="Cai F."/>
            <person name="Tandeau de Marsac N."/>
            <person name="Rippka R."/>
            <person name="Herdman M."/>
            <person name="Sivonen K."/>
            <person name="Coursin T."/>
            <person name="Laurent T."/>
            <person name="Goodwin L."/>
            <person name="Nolan M."/>
            <person name="Davenport K.W."/>
            <person name="Han C.S."/>
            <person name="Rubin E.M."/>
            <person name="Eisen J.A."/>
            <person name="Woyke T."/>
            <person name="Gugger M."/>
            <person name="Kerfeld C.A."/>
        </authorList>
    </citation>
    <scope>NUCLEOTIDE SEQUENCE [LARGE SCALE GENOMIC DNA]</scope>
    <source>
        <strain evidence="2">ATCC 29371 / PCC 7437</strain>
    </source>
</reference>
<keyword evidence="2" id="KW-1185">Reference proteome</keyword>
<dbReference type="RefSeq" id="WP_015195477.1">
    <property type="nucleotide sequence ID" value="NC_019748.1"/>
</dbReference>
<sequence>MKVKGIIRNNSIELLENISIAEGTEVTIEITESSLINRDSQWQQLQKVIGSWKDNLEIDVIFNEIDQERHKYHGRDLNFEDFEVS</sequence>
<dbReference type="Proteomes" id="UP000010473">
    <property type="component" value="Chromosome"/>
</dbReference>
<dbReference type="EMBL" id="CP003653">
    <property type="protein sequence ID" value="AFZ37823.1"/>
    <property type="molecule type" value="Genomic_DNA"/>
</dbReference>
<dbReference type="STRING" id="111780.Sta7437_4354"/>
<name>K9XZ76_STAC7</name>
<accession>K9XZ76</accession>